<evidence type="ECO:0000256" key="3">
    <source>
        <dbReference type="ARBA" id="ARBA00030238"/>
    </source>
</evidence>
<evidence type="ECO:0000256" key="4">
    <source>
        <dbReference type="SAM" id="MobiDB-lite"/>
    </source>
</evidence>
<dbReference type="SUPFAM" id="SSF49452">
    <property type="entry name" value="Starch-binding domain-like"/>
    <property type="match status" value="1"/>
</dbReference>
<dbReference type="InterPro" id="IPR013784">
    <property type="entry name" value="Carb-bd-like_fold"/>
</dbReference>
<dbReference type="InterPro" id="IPR051495">
    <property type="entry name" value="Epithelial_Barrier/Signaling"/>
</dbReference>
<evidence type="ECO:0000313" key="7">
    <source>
        <dbReference type="EMBL" id="MBE7325443.1"/>
    </source>
</evidence>
<keyword evidence="8" id="KW-1185">Reference proteome</keyword>
<feature type="domain" description="NIDO" evidence="6">
    <location>
        <begin position="99"/>
        <end position="149"/>
    </location>
</feature>
<comment type="catalytic activity">
    <reaction evidence="1">
        <text>Endohydrolysis of (1-&gt;4)-alpha-D-glucosidic linkages in polysaccharides containing three or more (1-&gt;4)-alpha-linked D-glucose units.</text>
        <dbReference type="EC" id="3.2.1.1"/>
    </reaction>
</comment>
<feature type="compositionally biased region" description="Low complexity" evidence="4">
    <location>
        <begin position="752"/>
        <end position="763"/>
    </location>
</feature>
<proteinExistence type="predicted"/>
<dbReference type="InterPro" id="IPR008969">
    <property type="entry name" value="CarboxyPept-like_regulatory"/>
</dbReference>
<dbReference type="EC" id="3.2.1.1" evidence="2"/>
<feature type="region of interest" description="Disordered" evidence="4">
    <location>
        <begin position="30"/>
        <end position="52"/>
    </location>
</feature>
<dbReference type="RefSeq" id="WP_193638769.1">
    <property type="nucleotide sequence ID" value="NZ_JADCSA010000012.1"/>
</dbReference>
<feature type="chain" id="PRO_5045873206" description="alpha-amylase" evidence="5">
    <location>
        <begin position="32"/>
        <end position="772"/>
    </location>
</feature>
<comment type="caution">
    <text evidence="7">The sequence shown here is derived from an EMBL/GenBank/DDBJ whole genome shotgun (WGS) entry which is preliminary data.</text>
</comment>
<feature type="domain" description="NIDO" evidence="6">
    <location>
        <begin position="157"/>
        <end position="278"/>
    </location>
</feature>
<evidence type="ECO:0000313" key="8">
    <source>
        <dbReference type="Proteomes" id="UP000756387"/>
    </source>
</evidence>
<dbReference type="SUPFAM" id="SSF49464">
    <property type="entry name" value="Carboxypeptidase regulatory domain-like"/>
    <property type="match status" value="1"/>
</dbReference>
<name>A0ABR9RVA4_9ACTN</name>
<dbReference type="Gene3D" id="2.60.40.1120">
    <property type="entry name" value="Carboxypeptidase-like, regulatory domain"/>
    <property type="match status" value="1"/>
</dbReference>
<dbReference type="PANTHER" id="PTHR13802">
    <property type="entry name" value="MUCIN 4-RELATED"/>
    <property type="match status" value="1"/>
</dbReference>
<gene>
    <name evidence="7" type="ORF">IEQ44_12345</name>
</gene>
<dbReference type="EMBL" id="JADCSA010000012">
    <property type="protein sequence ID" value="MBE7325443.1"/>
    <property type="molecule type" value="Genomic_DNA"/>
</dbReference>
<reference evidence="7 8" key="1">
    <citation type="submission" date="2020-10" db="EMBL/GenBank/DDBJ databases">
        <title>Nocardioides sp. isolated from sludge.</title>
        <authorList>
            <person name="Zhang X."/>
        </authorList>
    </citation>
    <scope>NUCLEOTIDE SEQUENCE [LARGE SCALE GENOMIC DNA]</scope>
    <source>
        <strain evidence="7 8">Y6</strain>
    </source>
</reference>
<feature type="signal peptide" evidence="5">
    <location>
        <begin position="1"/>
        <end position="31"/>
    </location>
</feature>
<evidence type="ECO:0000259" key="6">
    <source>
        <dbReference type="Pfam" id="PF06119"/>
    </source>
</evidence>
<keyword evidence="5" id="KW-0732">Signal</keyword>
<dbReference type="InterPro" id="IPR003886">
    <property type="entry name" value="NIDO_dom"/>
</dbReference>
<evidence type="ECO:0000256" key="2">
    <source>
        <dbReference type="ARBA" id="ARBA00012595"/>
    </source>
</evidence>
<feature type="region of interest" description="Disordered" evidence="4">
    <location>
        <begin position="752"/>
        <end position="772"/>
    </location>
</feature>
<dbReference type="PANTHER" id="PTHR13802:SF59">
    <property type="entry name" value="SUSHI DOMAIN-CONTAINING PROTEIN 2"/>
    <property type="match status" value="1"/>
</dbReference>
<dbReference type="Proteomes" id="UP000756387">
    <property type="component" value="Unassembled WGS sequence"/>
</dbReference>
<dbReference type="InterPro" id="IPR013783">
    <property type="entry name" value="Ig-like_fold"/>
</dbReference>
<evidence type="ECO:0000256" key="5">
    <source>
        <dbReference type="SAM" id="SignalP"/>
    </source>
</evidence>
<sequence length="772" mass="80611">MTRSPGGGRILAMSTAFLLSLSGLAAGAAHADEPSAKPNGAGPSSAAEKRVGTASVVGQAAAEDYEWCRTNALERNDDSYSDAVPLPFPLTFFGASHEEIYVNNNGNVTFGQGRSTYTPEDLTGPTALPMIAPFFADVDTRGEGSEVVTYGASPDGSAFCVNWVNVGFYSSRADKLNSFQLILRSTQDQPGRSPGDFDITFNYDQIQWETGNASGGTDGLGGTSAAAGFTDGTGEEGTHVQLPGSLVNGALLDGGPNSLVANRQGSSEPGRYNFQVRNSGQTERFGTLLGSVVDGAGAGIANAYVEACTSTGRSCAYTRTDAGGGFDFSARTAGVQNVRVIPQGDQLIAGGGSATVVVGQTVTMDPIVLRAPVGMPSTVVLDGETGDGTVPSVYWTDDLPLRLTGCAGVANPTYSVFVEGRPLRQGLPLVEGPAGVYTATIAALYPESGAAEIRTNVPATCGGTPTAFNVYIDPSGTVTDQWGRPVAGATVTLLRADNFADPYTVVPNGSDIMSPSNRRNPDTTDGVGYFRWDVTAGWYKVKVDAPQCDSATTGAMEVPPEKIDLVIKLNCPTLTPPTATTAPKVSGSARVGNTIIATAATFAEPFEHRQTVLVRNGTALTTATYKIKPSDVNATFSARTTVQRPDYVDEGQGMTVTFTPVEVTSTTLKAKKAVSKTTLKIPKKQRKVKGKTVKVTVVVTTRGTATGKIFIKVGKKTVAVKKIKGGTKKKVTIKVKAAKLKKGKNRVKAVFSGNKGTNKSSSKAIAVRVTRR</sequence>
<organism evidence="7 8">
    <name type="scientific">Nocardioides malaquae</name>
    <dbReference type="NCBI Taxonomy" id="2773426"/>
    <lineage>
        <taxon>Bacteria</taxon>
        <taxon>Bacillati</taxon>
        <taxon>Actinomycetota</taxon>
        <taxon>Actinomycetes</taxon>
        <taxon>Propionibacteriales</taxon>
        <taxon>Nocardioidaceae</taxon>
        <taxon>Nocardioides</taxon>
    </lineage>
</organism>
<evidence type="ECO:0000256" key="1">
    <source>
        <dbReference type="ARBA" id="ARBA00000548"/>
    </source>
</evidence>
<dbReference type="Pfam" id="PF06119">
    <property type="entry name" value="NIDO"/>
    <property type="match status" value="2"/>
</dbReference>
<protein>
    <recommendedName>
        <fullName evidence="2">alpha-amylase</fullName>
        <ecNumber evidence="2">3.2.1.1</ecNumber>
    </recommendedName>
    <alternativeName>
        <fullName evidence="3">1,4-alpha-D-glucan glucanohydrolase</fullName>
    </alternativeName>
</protein>
<dbReference type="Gene3D" id="2.60.40.10">
    <property type="entry name" value="Immunoglobulins"/>
    <property type="match status" value="1"/>
</dbReference>
<accession>A0ABR9RVA4</accession>
<dbReference type="Pfam" id="PF13620">
    <property type="entry name" value="CarboxypepD_reg"/>
    <property type="match status" value="1"/>
</dbReference>